<dbReference type="SUPFAM" id="SSF89796">
    <property type="entry name" value="CoA-transferase family III (CaiB/BaiF)"/>
    <property type="match status" value="1"/>
</dbReference>
<protein>
    <submittedName>
        <fullName evidence="2">Formyl-CoA transferase</fullName>
    </submittedName>
</protein>
<accession>A0A1Y3PNB7</accession>
<dbReference type="Pfam" id="PF02515">
    <property type="entry name" value="CoA_transf_3"/>
    <property type="match status" value="1"/>
</dbReference>
<dbReference type="GO" id="GO:0008410">
    <property type="term" value="F:CoA-transferase activity"/>
    <property type="evidence" value="ECO:0007669"/>
    <property type="project" value="TreeGrafter"/>
</dbReference>
<dbReference type="Gene3D" id="3.40.50.10540">
    <property type="entry name" value="Crotonobetainyl-coa:carnitine coa-transferase, domain 1"/>
    <property type="match status" value="1"/>
</dbReference>
<dbReference type="PANTHER" id="PTHR48207">
    <property type="entry name" value="SUCCINATE--HYDROXYMETHYLGLUTARATE COA-TRANSFERASE"/>
    <property type="match status" value="1"/>
</dbReference>
<dbReference type="InterPro" id="IPR003673">
    <property type="entry name" value="CoA-Trfase_fam_III"/>
</dbReference>
<dbReference type="AlphaFoldDB" id="A0A1Y3PNB7"/>
<dbReference type="Gene3D" id="3.30.1540.10">
    <property type="entry name" value="formyl-coa transferase, domain 3"/>
    <property type="match status" value="1"/>
</dbReference>
<dbReference type="InterPro" id="IPR050483">
    <property type="entry name" value="CoA-transferase_III_domain"/>
</dbReference>
<comment type="caution">
    <text evidence="2">The sequence shown here is derived from an EMBL/GenBank/DDBJ whole genome shotgun (WGS) entry which is preliminary data.</text>
</comment>
<dbReference type="Proteomes" id="UP000196475">
    <property type="component" value="Unassembled WGS sequence"/>
</dbReference>
<evidence type="ECO:0000256" key="1">
    <source>
        <dbReference type="ARBA" id="ARBA00022679"/>
    </source>
</evidence>
<gene>
    <name evidence="2" type="ORF">BAA01_14415</name>
</gene>
<dbReference type="EMBL" id="LZRT01000056">
    <property type="protein sequence ID" value="OUM88843.1"/>
    <property type="molecule type" value="Genomic_DNA"/>
</dbReference>
<reference evidence="3" key="1">
    <citation type="submission" date="2016-06" db="EMBL/GenBank/DDBJ databases">
        <authorList>
            <person name="Nascimento L."/>
            <person name="Pereira R.V."/>
            <person name="Martins L.F."/>
            <person name="Quaggio R.B."/>
            <person name="Silva A.M."/>
            <person name="Setubal J.C."/>
        </authorList>
    </citation>
    <scope>NUCLEOTIDE SEQUENCE [LARGE SCALE GENOMIC DNA]</scope>
</reference>
<dbReference type="InterPro" id="IPR044855">
    <property type="entry name" value="CoA-Trfase_III_dom3_sf"/>
</dbReference>
<dbReference type="PANTHER" id="PTHR48207:SF3">
    <property type="entry name" value="SUCCINATE--HYDROXYMETHYLGLUTARATE COA-TRANSFERASE"/>
    <property type="match status" value="1"/>
</dbReference>
<evidence type="ECO:0000313" key="2">
    <source>
        <dbReference type="EMBL" id="OUM88843.1"/>
    </source>
</evidence>
<keyword evidence="1 2" id="KW-0808">Transferase</keyword>
<evidence type="ECO:0000313" key="3">
    <source>
        <dbReference type="Proteomes" id="UP000196475"/>
    </source>
</evidence>
<proteinExistence type="predicted"/>
<dbReference type="InterPro" id="IPR023606">
    <property type="entry name" value="CoA-Trfase_III_dom_1_sf"/>
</dbReference>
<name>A0A1Y3PNB7_9BACI</name>
<organism evidence="2 3">
    <name type="scientific">Bacillus thermozeamaize</name>
    <dbReference type="NCBI Taxonomy" id="230954"/>
    <lineage>
        <taxon>Bacteria</taxon>
        <taxon>Bacillati</taxon>
        <taxon>Bacillota</taxon>
        <taxon>Bacilli</taxon>
        <taxon>Bacillales</taxon>
        <taxon>Bacillaceae</taxon>
        <taxon>Bacillus</taxon>
    </lineage>
</organism>
<sequence length="413" mass="44980">MDEEGGEAVGKPLQDVTVVDVTANIAGPSVTMILGDLGAEVIKVERPGRGDDARGMGPHIGGESCYFLNINRNKKSVVIDIRTPQGRDLMYRLIEQADVFVENFRYGKAEQLGFGYERLKQLNPSLVYCTISAYGQAGPEREKPGYDGLLQARTGIMTVTGAPGGPSVRAGVSILDQGSALWAAVGVLAALYERRSTGKGQRVTASLFETGLSWVGYHLLAYLATGQEPEKMGAGHAAFAPYDAYPTADEELLIGISNDNLFAKLAAALGKEEWLADERYATNLSRVRHRKELDREIIRILQTRTSAEWLERLSAAGVPCSRVTRIGSLLDDPQVEAVGMLQEVEHPTLGNIRLPRLPVQLSESAVGITSSPPLLGQHTEEVLAERLGLTQEQMERLKEQRIIQTQPETSMAQ</sequence>